<evidence type="ECO:0000313" key="2">
    <source>
        <dbReference type="EMBL" id="SUG27754.1"/>
    </source>
</evidence>
<gene>
    <name evidence="2" type="ORF">NCTC10718_05083</name>
</gene>
<dbReference type="AlphaFoldDB" id="A0A379SHN8"/>
<keyword evidence="1" id="KW-1133">Transmembrane helix</keyword>
<keyword evidence="1" id="KW-0812">Transmembrane</keyword>
<feature type="transmembrane region" description="Helical" evidence="1">
    <location>
        <begin position="6"/>
        <end position="24"/>
    </location>
</feature>
<dbReference type="Proteomes" id="UP000254332">
    <property type="component" value="Unassembled WGS sequence"/>
</dbReference>
<protein>
    <submittedName>
        <fullName evidence="2">Uncharacterized protein</fullName>
    </submittedName>
</protein>
<name>A0A379SHN8_SALER</name>
<organism evidence="2 3">
    <name type="scientific">Salmonella enterica</name>
    <name type="common">Salmonella choleraesuis</name>
    <dbReference type="NCBI Taxonomy" id="28901"/>
    <lineage>
        <taxon>Bacteria</taxon>
        <taxon>Pseudomonadati</taxon>
        <taxon>Pseudomonadota</taxon>
        <taxon>Gammaproteobacteria</taxon>
        <taxon>Enterobacterales</taxon>
        <taxon>Enterobacteriaceae</taxon>
        <taxon>Salmonella</taxon>
    </lineage>
</organism>
<evidence type="ECO:0000313" key="3">
    <source>
        <dbReference type="Proteomes" id="UP000254332"/>
    </source>
</evidence>
<accession>A0A379SHN8</accession>
<reference evidence="2 3" key="1">
    <citation type="submission" date="2018-06" db="EMBL/GenBank/DDBJ databases">
        <authorList>
            <consortium name="Pathogen Informatics"/>
            <person name="Doyle S."/>
        </authorList>
    </citation>
    <scope>NUCLEOTIDE SEQUENCE [LARGE SCALE GENOMIC DNA]</scope>
    <source>
        <strain evidence="2 3">NCTC10718</strain>
    </source>
</reference>
<proteinExistence type="predicted"/>
<keyword evidence="1" id="KW-0472">Membrane</keyword>
<evidence type="ECO:0000256" key="1">
    <source>
        <dbReference type="SAM" id="Phobius"/>
    </source>
</evidence>
<dbReference type="EMBL" id="UGWQ01000004">
    <property type="protein sequence ID" value="SUG27754.1"/>
    <property type="molecule type" value="Genomic_DNA"/>
</dbReference>
<sequence length="184" mass="20439">MWLMSIVFTMLFVFISLFIDLTSFNTKMHYEADSNKAYLLLKNVHKAVSLLKDDRQTIEASSNCLNKTGNNEYVSAECIDYGMNGVFSVKGKNSPLSRHVVGVIKHNIASQSYYYIYLEKGEKINHAVYSLIPKGNNTNVGFLTNGKIENPIGQLACTDYRGGGLNPCSDVPSDMPENALVVIL</sequence>